<proteinExistence type="predicted"/>
<dbReference type="EnsemblProtists" id="EKX45720">
    <property type="protein sequence ID" value="EKX45720"/>
    <property type="gene ID" value="GUITHDRAFT_138914"/>
</dbReference>
<evidence type="ECO:0000313" key="4">
    <source>
        <dbReference type="EMBL" id="EKX45720.1"/>
    </source>
</evidence>
<dbReference type="GeneID" id="17302387"/>
<protein>
    <submittedName>
        <fullName evidence="4 5">Uncharacterized protein</fullName>
    </submittedName>
</protein>
<feature type="domain" description="Myb-like" evidence="2">
    <location>
        <begin position="262"/>
        <end position="330"/>
    </location>
</feature>
<keyword evidence="6" id="KW-1185">Reference proteome</keyword>
<sequence>MSKSDRHAVPCDEPEGKSEGGAEQSRAEQSRAEQSRAEQSRAEQSRAEQSRAEQSRAEQSRAEQSRAEQSRAEQSRAEQSRAEQSRAEQSGNDSVDVEKDESSGDSGLTHFDRGRQLLKVDSLRTSLMKTFGAELKADGRKGTSQAGGQGEAKGKKQGAADEAAMQGMENNDTESESEAEAGEVQGSSSQVPSTSNEGGERQQGGLVAKITRVIKVTPSQVFVMGPEKASKGAGLKLLGCGADVKAVAVAELSESTLESSRETSINPQRWDTKSDGTLRYAVNLRQVPRSLASLSPPFKVEVCGTDWMRVSRFFQNRSPEDCRRRWKALCPPLVKSSDVSVSRAPDELSHVNVQEGKRARESPSSSRAGGDVPRSRPRPPSKSAGGAQGDKRAIERAREDLGGQIMLSLVASQLLELPLPDWIPSARTVEEEEDKEEEEEERSKRCWIPALPSQWFIH</sequence>
<dbReference type="PANTHER" id="PTHR17571:SF34">
    <property type="entry name" value="ACROSOMAL PROTEIN SP-10"/>
    <property type="match status" value="1"/>
</dbReference>
<dbReference type="PROSITE" id="PS50090">
    <property type="entry name" value="MYB_LIKE"/>
    <property type="match status" value="1"/>
</dbReference>
<accession>L1JCA6</accession>
<feature type="region of interest" description="Disordered" evidence="1">
    <location>
        <begin position="1"/>
        <end position="121"/>
    </location>
</feature>
<dbReference type="RefSeq" id="XP_005832700.1">
    <property type="nucleotide sequence ID" value="XM_005832643.1"/>
</dbReference>
<feature type="region of interest" description="Disordered" evidence="1">
    <location>
        <begin position="133"/>
        <end position="206"/>
    </location>
</feature>
<feature type="compositionally biased region" description="Basic and acidic residues" evidence="1">
    <location>
        <begin position="344"/>
        <end position="361"/>
    </location>
</feature>
<dbReference type="EMBL" id="JH992998">
    <property type="protein sequence ID" value="EKX45720.1"/>
    <property type="molecule type" value="Genomic_DNA"/>
</dbReference>
<dbReference type="PANTHER" id="PTHR17571">
    <property type="entry name" value="URINARY PROTEIN RUP /ACROSOMAL PROTEIN SP-10"/>
    <property type="match status" value="1"/>
</dbReference>
<dbReference type="InterPro" id="IPR017930">
    <property type="entry name" value="Myb_dom"/>
</dbReference>
<evidence type="ECO:0000313" key="6">
    <source>
        <dbReference type="Proteomes" id="UP000011087"/>
    </source>
</evidence>
<dbReference type="Gene3D" id="1.10.10.60">
    <property type="entry name" value="Homeodomain-like"/>
    <property type="match status" value="1"/>
</dbReference>
<dbReference type="PaxDb" id="55529-EKX45720"/>
<feature type="compositionally biased region" description="Acidic residues" evidence="1">
    <location>
        <begin position="430"/>
        <end position="440"/>
    </location>
</feature>
<dbReference type="PROSITE" id="PS51294">
    <property type="entry name" value="HTH_MYB"/>
    <property type="match status" value="1"/>
</dbReference>
<reference evidence="6" key="2">
    <citation type="submission" date="2012-11" db="EMBL/GenBank/DDBJ databases">
        <authorList>
            <person name="Kuo A."/>
            <person name="Curtis B.A."/>
            <person name="Tanifuji G."/>
            <person name="Burki F."/>
            <person name="Gruber A."/>
            <person name="Irimia M."/>
            <person name="Maruyama S."/>
            <person name="Arias M.C."/>
            <person name="Ball S.G."/>
            <person name="Gile G.H."/>
            <person name="Hirakawa Y."/>
            <person name="Hopkins J.F."/>
            <person name="Rensing S.A."/>
            <person name="Schmutz J."/>
            <person name="Symeonidi A."/>
            <person name="Elias M."/>
            <person name="Eveleigh R.J."/>
            <person name="Herman E.K."/>
            <person name="Klute M.J."/>
            <person name="Nakayama T."/>
            <person name="Obornik M."/>
            <person name="Reyes-Prieto A."/>
            <person name="Armbrust E.V."/>
            <person name="Aves S.J."/>
            <person name="Beiko R.G."/>
            <person name="Coutinho P."/>
            <person name="Dacks J.B."/>
            <person name="Durnford D.G."/>
            <person name="Fast N.M."/>
            <person name="Green B.R."/>
            <person name="Grisdale C."/>
            <person name="Hempe F."/>
            <person name="Henrissat B."/>
            <person name="Hoppner M.P."/>
            <person name="Ishida K.-I."/>
            <person name="Kim E."/>
            <person name="Koreny L."/>
            <person name="Kroth P.G."/>
            <person name="Liu Y."/>
            <person name="Malik S.-B."/>
            <person name="Maier U.G."/>
            <person name="McRose D."/>
            <person name="Mock T."/>
            <person name="Neilson J.A."/>
            <person name="Onodera N.T."/>
            <person name="Poole A.M."/>
            <person name="Pritham E.J."/>
            <person name="Richards T.A."/>
            <person name="Rocap G."/>
            <person name="Roy S.W."/>
            <person name="Sarai C."/>
            <person name="Schaack S."/>
            <person name="Shirato S."/>
            <person name="Slamovits C.H."/>
            <person name="Spencer D.F."/>
            <person name="Suzuki S."/>
            <person name="Worden A.Z."/>
            <person name="Zauner S."/>
            <person name="Barry K."/>
            <person name="Bell C."/>
            <person name="Bharti A.K."/>
            <person name="Crow J.A."/>
            <person name="Grimwood J."/>
            <person name="Kramer R."/>
            <person name="Lindquist E."/>
            <person name="Lucas S."/>
            <person name="Salamov A."/>
            <person name="McFadden G.I."/>
            <person name="Lane C.E."/>
            <person name="Keeling P.J."/>
            <person name="Gray M.W."/>
            <person name="Grigoriev I.V."/>
            <person name="Archibald J.M."/>
        </authorList>
    </citation>
    <scope>NUCLEOTIDE SEQUENCE</scope>
    <source>
        <strain evidence="6">CCMP2712</strain>
    </source>
</reference>
<dbReference type="CDD" id="cd00167">
    <property type="entry name" value="SANT"/>
    <property type="match status" value="1"/>
</dbReference>
<name>L1JCA6_GUITC</name>
<feature type="compositionally biased region" description="Basic and acidic residues" evidence="1">
    <location>
        <begin position="1"/>
        <end position="86"/>
    </location>
</feature>
<feature type="compositionally biased region" description="Polar residues" evidence="1">
    <location>
        <begin position="185"/>
        <end position="197"/>
    </location>
</feature>
<gene>
    <name evidence="4" type="ORF">GUITHDRAFT_138914</name>
</gene>
<dbReference type="HOGENOM" id="CLU_597803_0_0_1"/>
<dbReference type="InterPro" id="IPR001005">
    <property type="entry name" value="SANT/Myb"/>
</dbReference>
<feature type="domain" description="HTH myb-type" evidence="3">
    <location>
        <begin position="300"/>
        <end position="334"/>
    </location>
</feature>
<evidence type="ECO:0000259" key="2">
    <source>
        <dbReference type="PROSITE" id="PS50090"/>
    </source>
</evidence>
<evidence type="ECO:0000313" key="5">
    <source>
        <dbReference type="EnsemblProtists" id="EKX45720"/>
    </source>
</evidence>
<feature type="compositionally biased region" description="Acidic residues" evidence="1">
    <location>
        <begin position="171"/>
        <end position="181"/>
    </location>
</feature>
<dbReference type="SUPFAM" id="SSF46689">
    <property type="entry name" value="Homeodomain-like"/>
    <property type="match status" value="1"/>
</dbReference>
<reference evidence="4 6" key="1">
    <citation type="journal article" date="2012" name="Nature">
        <title>Algal genomes reveal evolutionary mosaicism and the fate of nucleomorphs.</title>
        <authorList>
            <consortium name="DOE Joint Genome Institute"/>
            <person name="Curtis B.A."/>
            <person name="Tanifuji G."/>
            <person name="Burki F."/>
            <person name="Gruber A."/>
            <person name="Irimia M."/>
            <person name="Maruyama S."/>
            <person name="Arias M.C."/>
            <person name="Ball S.G."/>
            <person name="Gile G.H."/>
            <person name="Hirakawa Y."/>
            <person name="Hopkins J.F."/>
            <person name="Kuo A."/>
            <person name="Rensing S.A."/>
            <person name="Schmutz J."/>
            <person name="Symeonidi A."/>
            <person name="Elias M."/>
            <person name="Eveleigh R.J."/>
            <person name="Herman E.K."/>
            <person name="Klute M.J."/>
            <person name="Nakayama T."/>
            <person name="Obornik M."/>
            <person name="Reyes-Prieto A."/>
            <person name="Armbrust E.V."/>
            <person name="Aves S.J."/>
            <person name="Beiko R.G."/>
            <person name="Coutinho P."/>
            <person name="Dacks J.B."/>
            <person name="Durnford D.G."/>
            <person name="Fast N.M."/>
            <person name="Green B.R."/>
            <person name="Grisdale C.J."/>
            <person name="Hempel F."/>
            <person name="Henrissat B."/>
            <person name="Hoppner M.P."/>
            <person name="Ishida K."/>
            <person name="Kim E."/>
            <person name="Koreny L."/>
            <person name="Kroth P.G."/>
            <person name="Liu Y."/>
            <person name="Malik S.B."/>
            <person name="Maier U.G."/>
            <person name="McRose D."/>
            <person name="Mock T."/>
            <person name="Neilson J.A."/>
            <person name="Onodera N.T."/>
            <person name="Poole A.M."/>
            <person name="Pritham E.J."/>
            <person name="Richards T.A."/>
            <person name="Rocap G."/>
            <person name="Roy S.W."/>
            <person name="Sarai C."/>
            <person name="Schaack S."/>
            <person name="Shirato S."/>
            <person name="Slamovits C.H."/>
            <person name="Spencer D.F."/>
            <person name="Suzuki S."/>
            <person name="Worden A.Z."/>
            <person name="Zauner S."/>
            <person name="Barry K."/>
            <person name="Bell C."/>
            <person name="Bharti A.K."/>
            <person name="Crow J.A."/>
            <person name="Grimwood J."/>
            <person name="Kramer R."/>
            <person name="Lindquist E."/>
            <person name="Lucas S."/>
            <person name="Salamov A."/>
            <person name="McFadden G.I."/>
            <person name="Lane C.E."/>
            <person name="Keeling P.J."/>
            <person name="Gray M.W."/>
            <person name="Grigoriev I.V."/>
            <person name="Archibald J.M."/>
        </authorList>
    </citation>
    <scope>NUCLEOTIDE SEQUENCE</scope>
    <source>
        <strain evidence="4 6">CCMP2712</strain>
    </source>
</reference>
<feature type="region of interest" description="Disordered" evidence="1">
    <location>
        <begin position="340"/>
        <end position="392"/>
    </location>
</feature>
<dbReference type="KEGG" id="gtt:GUITHDRAFT_138914"/>
<reference evidence="5" key="3">
    <citation type="submission" date="2016-03" db="UniProtKB">
        <authorList>
            <consortium name="EnsemblProtists"/>
        </authorList>
    </citation>
    <scope>IDENTIFICATION</scope>
</reference>
<dbReference type="Proteomes" id="UP000011087">
    <property type="component" value="Unassembled WGS sequence"/>
</dbReference>
<organism evidence="4">
    <name type="scientific">Guillardia theta (strain CCMP2712)</name>
    <name type="common">Cryptophyte</name>
    <dbReference type="NCBI Taxonomy" id="905079"/>
    <lineage>
        <taxon>Eukaryota</taxon>
        <taxon>Cryptophyceae</taxon>
        <taxon>Pyrenomonadales</taxon>
        <taxon>Geminigeraceae</taxon>
        <taxon>Guillardia</taxon>
    </lineage>
</organism>
<dbReference type="eggNOG" id="ENOG502SC9Y">
    <property type="taxonomic scope" value="Eukaryota"/>
</dbReference>
<dbReference type="STRING" id="905079.L1JCA6"/>
<dbReference type="InterPro" id="IPR009057">
    <property type="entry name" value="Homeodomain-like_sf"/>
</dbReference>
<dbReference type="InterPro" id="IPR052671">
    <property type="entry name" value="Acrosomal_SP-10-like"/>
</dbReference>
<evidence type="ECO:0000259" key="3">
    <source>
        <dbReference type="PROSITE" id="PS51294"/>
    </source>
</evidence>
<feature type="region of interest" description="Disordered" evidence="1">
    <location>
        <begin position="422"/>
        <end position="444"/>
    </location>
</feature>
<dbReference type="AlphaFoldDB" id="L1JCA6"/>
<evidence type="ECO:0000256" key="1">
    <source>
        <dbReference type="SAM" id="MobiDB-lite"/>
    </source>
</evidence>